<evidence type="ECO:0000256" key="2">
    <source>
        <dbReference type="ARBA" id="ARBA00035119"/>
    </source>
</evidence>
<protein>
    <recommendedName>
        <fullName evidence="3 6">Queuosine 5'-phosphate N-glycosylase/hydrolase</fullName>
        <ecNumber evidence="6">3.2.2.-</ecNumber>
    </recommendedName>
    <alternativeName>
        <fullName evidence="4 6">Queuosine-nucleotide N-glycosylase/hydrolase</fullName>
    </alternativeName>
</protein>
<comment type="similarity">
    <text evidence="2 6">Belongs to the QNG1 protein family.</text>
</comment>
<dbReference type="PANTHER" id="PTHR21314">
    <property type="entry name" value="QUEUOSINE 5'-PHOSPHATE N-GLYCOSYLASE_HYDROLASE-RELATED"/>
    <property type="match status" value="1"/>
</dbReference>
<comment type="catalytic activity">
    <reaction evidence="5 6">
        <text>queuosine 5'-phosphate + H2O = queuine + D-ribose 5-phosphate</text>
        <dbReference type="Rhea" id="RHEA:75387"/>
        <dbReference type="ChEBI" id="CHEBI:15377"/>
        <dbReference type="ChEBI" id="CHEBI:17433"/>
        <dbReference type="ChEBI" id="CHEBI:78346"/>
        <dbReference type="ChEBI" id="CHEBI:194371"/>
    </reaction>
    <physiologicalReaction direction="left-to-right" evidence="5 6">
        <dbReference type="Rhea" id="RHEA:75388"/>
    </physiologicalReaction>
</comment>
<name>A0A0A1X475_ZEUCU</name>
<keyword evidence="1 6" id="KW-0378">Hydrolase</keyword>
<evidence type="ECO:0000256" key="3">
    <source>
        <dbReference type="ARBA" id="ARBA00035306"/>
    </source>
</evidence>
<proteinExistence type="inferred from homology"/>
<reference evidence="7" key="2">
    <citation type="journal article" date="2015" name="Gigascience">
        <title>Reconstructing a comprehensive transcriptome assembly of a white-pupal translocated strain of the pest fruit fly Bactrocera cucurbitae.</title>
        <authorList>
            <person name="Sim S.B."/>
            <person name="Calla B."/>
            <person name="Hall B."/>
            <person name="DeRego T."/>
            <person name="Geib S.M."/>
        </authorList>
    </citation>
    <scope>NUCLEOTIDE SEQUENCE</scope>
</reference>
<gene>
    <name evidence="7" type="primary">C9orf64_1</name>
    <name evidence="7" type="ORF">g.53175</name>
</gene>
<evidence type="ECO:0000256" key="1">
    <source>
        <dbReference type="ARBA" id="ARBA00022801"/>
    </source>
</evidence>
<sequence>MNSCCFFTHSSWRIIRKRKRQNSCLAMALNPRESGEYIVKNAKHLTVIPEGIDILAKEVISRLQSGELDPKNFSQNETHPKATDAYAIEWIFVVDTLNFCFWTPTDYTKYKVNGYTGYFALCAAVNRAMAEGIDITNAAYYSTIDDDTLRKIFRSDDGQTSVPLFEKRIACLHEVGTRLLEKWQGKFENVVRAANNSAARLLELVVSEFPCFRDEADYEGKRVSLYKRAQILIGDIWSCFDGKEVGKFNDLEKITMFADYRVPQVLIHFGSMEYKPELLEVLKKDTILENGDPREVEIRGASIYIVEQVKDIILSKLNNKEVVNKEHVNSILIDHFLWDYRRQHAEELEHIPFHKTLSIYY</sequence>
<dbReference type="AlphaFoldDB" id="A0A0A1X475"/>
<evidence type="ECO:0000256" key="5">
    <source>
        <dbReference type="ARBA" id="ARBA00048204"/>
    </source>
</evidence>
<dbReference type="GO" id="GO:0006400">
    <property type="term" value="P:tRNA modification"/>
    <property type="evidence" value="ECO:0007669"/>
    <property type="project" value="TreeGrafter"/>
</dbReference>
<evidence type="ECO:0000256" key="4">
    <source>
        <dbReference type="ARBA" id="ARBA00035393"/>
    </source>
</evidence>
<evidence type="ECO:0000256" key="6">
    <source>
        <dbReference type="RuleBase" id="RU365002"/>
    </source>
</evidence>
<dbReference type="InterPro" id="IPR019438">
    <property type="entry name" value="Q_salvage"/>
</dbReference>
<organism evidence="7">
    <name type="scientific">Zeugodacus cucurbitae</name>
    <name type="common">Melon fruit fly</name>
    <name type="synonym">Bactrocera cucurbitae</name>
    <dbReference type="NCBI Taxonomy" id="28588"/>
    <lineage>
        <taxon>Eukaryota</taxon>
        <taxon>Metazoa</taxon>
        <taxon>Ecdysozoa</taxon>
        <taxon>Arthropoda</taxon>
        <taxon>Hexapoda</taxon>
        <taxon>Insecta</taxon>
        <taxon>Pterygota</taxon>
        <taxon>Neoptera</taxon>
        <taxon>Endopterygota</taxon>
        <taxon>Diptera</taxon>
        <taxon>Brachycera</taxon>
        <taxon>Muscomorpha</taxon>
        <taxon>Tephritoidea</taxon>
        <taxon>Tephritidae</taxon>
        <taxon>Zeugodacus</taxon>
        <taxon>Zeugodacus</taxon>
    </lineage>
</organism>
<dbReference type="EC" id="3.2.2.-" evidence="6"/>
<evidence type="ECO:0000313" key="7">
    <source>
        <dbReference type="EMBL" id="JAD05671.1"/>
    </source>
</evidence>
<accession>A0A0A1X475</accession>
<reference evidence="7" key="1">
    <citation type="submission" date="2014-11" db="EMBL/GenBank/DDBJ databases">
        <authorList>
            <person name="Geib S."/>
        </authorList>
    </citation>
    <scope>NUCLEOTIDE SEQUENCE</scope>
</reference>
<comment type="function">
    <text evidence="6">Catalyzes the hydrolysis of queuosine 5'-phosphate, releasing the nucleobase queuine (q). Is required for salvage of queuine from exogenous queuosine (Q) that is imported and then converted to queuosine 5'-phosphate intracellularly.</text>
</comment>
<dbReference type="GO" id="GO:0016787">
    <property type="term" value="F:hydrolase activity"/>
    <property type="evidence" value="ECO:0007669"/>
    <property type="project" value="UniProtKB-KW"/>
</dbReference>
<dbReference type="EMBL" id="GBXI01008621">
    <property type="protein sequence ID" value="JAD05671.1"/>
    <property type="molecule type" value="Transcribed_RNA"/>
</dbReference>
<dbReference type="Pfam" id="PF10343">
    <property type="entry name" value="Q_salvage"/>
    <property type="match status" value="1"/>
</dbReference>
<dbReference type="PANTHER" id="PTHR21314:SF0">
    <property type="entry name" value="QUEUOSINE 5'-PHOSPHATE N-GLYCOSYLASE_HYDROLASE"/>
    <property type="match status" value="1"/>
</dbReference>